<accession>A0A372MED3</accession>
<protein>
    <recommendedName>
        <fullName evidence="4 5">Small ribosomal subunit protein bS18</fullName>
    </recommendedName>
</protein>
<dbReference type="GO" id="GO:0022627">
    <property type="term" value="C:cytosolic small ribosomal subunit"/>
    <property type="evidence" value="ECO:0007669"/>
    <property type="project" value="TreeGrafter"/>
</dbReference>
<comment type="similarity">
    <text evidence="1 5 6">Belongs to the bacterial ribosomal protein bS18 family.</text>
</comment>
<evidence type="ECO:0000256" key="2">
    <source>
        <dbReference type="ARBA" id="ARBA00022980"/>
    </source>
</evidence>
<dbReference type="GO" id="GO:0070181">
    <property type="term" value="F:small ribosomal subunit rRNA binding"/>
    <property type="evidence" value="ECO:0007669"/>
    <property type="project" value="TreeGrafter"/>
</dbReference>
<dbReference type="InterPro" id="IPR036870">
    <property type="entry name" value="Ribosomal_bS18_sf"/>
</dbReference>
<dbReference type="PANTHER" id="PTHR13479:SF40">
    <property type="entry name" value="SMALL RIBOSOMAL SUBUNIT PROTEIN BS18M"/>
    <property type="match status" value="1"/>
</dbReference>
<comment type="caution">
    <text evidence="8">The sequence shown here is derived from an EMBL/GenBank/DDBJ whole genome shotgun (WGS) entry which is preliminary data.</text>
</comment>
<dbReference type="GO" id="GO:0006412">
    <property type="term" value="P:translation"/>
    <property type="evidence" value="ECO:0007669"/>
    <property type="project" value="UniProtKB-UniRule"/>
</dbReference>
<keyword evidence="2 5" id="KW-0689">Ribosomal protein</keyword>
<reference evidence="8 9" key="2">
    <citation type="submission" date="2018-09" db="EMBL/GenBank/DDBJ databases">
        <title>Genome of Sphaerochaeta halotolerans strain 4-11.</title>
        <authorList>
            <person name="Nazina T.N."/>
            <person name="Sokolova D.S."/>
        </authorList>
    </citation>
    <scope>NUCLEOTIDE SEQUENCE [LARGE SCALE GENOMIC DNA]</scope>
    <source>
        <strain evidence="8 9">4-11</strain>
    </source>
</reference>
<comment type="function">
    <text evidence="5">Binds as a heterodimer with protein bS6 to the central domain of the 16S rRNA, where it helps stabilize the platform of the 30S subunit.</text>
</comment>
<sequence>MRDDDNDSMNNDGRNGRDRRGGGRKPSFRKKVCKFCTQNLTPDYKNPDMLRRYITERGKILPARITGCCAKHQRAVTAEIKKARVLAYLPFEKK</sequence>
<evidence type="ECO:0000256" key="3">
    <source>
        <dbReference type="ARBA" id="ARBA00023274"/>
    </source>
</evidence>
<keyword evidence="3 5" id="KW-0687">Ribonucleoprotein</keyword>
<keyword evidence="9" id="KW-1185">Reference proteome</keyword>
<dbReference type="SUPFAM" id="SSF46911">
    <property type="entry name" value="Ribosomal protein S18"/>
    <property type="match status" value="1"/>
</dbReference>
<dbReference type="GO" id="GO:0003735">
    <property type="term" value="F:structural constituent of ribosome"/>
    <property type="evidence" value="ECO:0007669"/>
    <property type="project" value="InterPro"/>
</dbReference>
<dbReference type="PRINTS" id="PR00974">
    <property type="entry name" value="RIBOSOMALS18"/>
</dbReference>
<dbReference type="InterPro" id="IPR001648">
    <property type="entry name" value="Ribosomal_bS18"/>
</dbReference>
<dbReference type="HAMAP" id="MF_00270">
    <property type="entry name" value="Ribosomal_bS18"/>
    <property type="match status" value="1"/>
</dbReference>
<dbReference type="OrthoDB" id="9812008at2"/>
<dbReference type="Proteomes" id="UP000264002">
    <property type="component" value="Unassembled WGS sequence"/>
</dbReference>
<reference evidence="9" key="1">
    <citation type="submission" date="2018-08" db="EMBL/GenBank/DDBJ databases">
        <authorList>
            <person name="Grouzdev D.S."/>
            <person name="Krutkina M.S."/>
        </authorList>
    </citation>
    <scope>NUCLEOTIDE SEQUENCE [LARGE SCALE GENOMIC DNA]</scope>
    <source>
        <strain evidence="9">4-11</strain>
    </source>
</reference>
<evidence type="ECO:0000313" key="8">
    <source>
        <dbReference type="EMBL" id="RFU94147.1"/>
    </source>
</evidence>
<dbReference type="Pfam" id="PF01084">
    <property type="entry name" value="Ribosomal_S18"/>
    <property type="match status" value="1"/>
</dbReference>
<evidence type="ECO:0000256" key="6">
    <source>
        <dbReference type="RuleBase" id="RU003910"/>
    </source>
</evidence>
<dbReference type="NCBIfam" id="TIGR00165">
    <property type="entry name" value="S18"/>
    <property type="match status" value="1"/>
</dbReference>
<evidence type="ECO:0000313" key="9">
    <source>
        <dbReference type="Proteomes" id="UP000264002"/>
    </source>
</evidence>
<evidence type="ECO:0000256" key="4">
    <source>
        <dbReference type="ARBA" id="ARBA00035141"/>
    </source>
</evidence>
<gene>
    <name evidence="5 8" type="primary">rpsR</name>
    <name evidence="8" type="ORF">DYP60_11115</name>
</gene>
<evidence type="ECO:0000256" key="5">
    <source>
        <dbReference type="HAMAP-Rule" id="MF_00270"/>
    </source>
</evidence>
<dbReference type="AlphaFoldDB" id="A0A372MED3"/>
<dbReference type="PANTHER" id="PTHR13479">
    <property type="entry name" value="30S RIBOSOMAL PROTEIN S18"/>
    <property type="match status" value="1"/>
</dbReference>
<proteinExistence type="inferred from homology"/>
<dbReference type="EMBL" id="QUWK01000012">
    <property type="protein sequence ID" value="RFU94147.1"/>
    <property type="molecule type" value="Genomic_DNA"/>
</dbReference>
<comment type="subunit">
    <text evidence="5">Part of the 30S ribosomal subunit. Forms a tight heterodimer with protein bS6.</text>
</comment>
<dbReference type="PROSITE" id="PS00057">
    <property type="entry name" value="RIBOSOMAL_S18"/>
    <property type="match status" value="1"/>
</dbReference>
<dbReference type="Gene3D" id="4.10.640.10">
    <property type="entry name" value="Ribosomal protein S18"/>
    <property type="match status" value="1"/>
</dbReference>
<dbReference type="InterPro" id="IPR018275">
    <property type="entry name" value="Ribosomal_bS18_CS"/>
</dbReference>
<keyword evidence="5" id="KW-0694">RNA-binding</keyword>
<evidence type="ECO:0000256" key="7">
    <source>
        <dbReference type="SAM" id="MobiDB-lite"/>
    </source>
</evidence>
<feature type="region of interest" description="Disordered" evidence="7">
    <location>
        <begin position="1"/>
        <end position="27"/>
    </location>
</feature>
<organism evidence="8 9">
    <name type="scientific">Sphaerochaeta halotolerans</name>
    <dbReference type="NCBI Taxonomy" id="2293840"/>
    <lineage>
        <taxon>Bacteria</taxon>
        <taxon>Pseudomonadati</taxon>
        <taxon>Spirochaetota</taxon>
        <taxon>Spirochaetia</taxon>
        <taxon>Spirochaetales</taxon>
        <taxon>Sphaerochaetaceae</taxon>
        <taxon>Sphaerochaeta</taxon>
    </lineage>
</organism>
<keyword evidence="5" id="KW-0699">rRNA-binding</keyword>
<evidence type="ECO:0000256" key="1">
    <source>
        <dbReference type="ARBA" id="ARBA00005589"/>
    </source>
</evidence>
<name>A0A372MED3_9SPIR</name>
<dbReference type="RefSeq" id="WP_117331084.1">
    <property type="nucleotide sequence ID" value="NZ_QUWK01000012.1"/>
</dbReference>